<dbReference type="HOGENOM" id="CLU_090389_14_0_1"/>
<dbReference type="PANTHER" id="PTHR10438">
    <property type="entry name" value="THIOREDOXIN"/>
    <property type="match status" value="1"/>
</dbReference>
<dbReference type="Pfam" id="PF00085">
    <property type="entry name" value="Thioredoxin"/>
    <property type="match status" value="1"/>
</dbReference>
<dbReference type="SUPFAM" id="SSF52833">
    <property type="entry name" value="Thioredoxin-like"/>
    <property type="match status" value="1"/>
</dbReference>
<name>N1QNU3_SPHMS</name>
<reference evidence="2 3" key="1">
    <citation type="journal article" date="2012" name="PLoS Pathog.">
        <title>Diverse lifestyles and strategies of plant pathogenesis encoded in the genomes of eighteen Dothideomycetes fungi.</title>
        <authorList>
            <person name="Ohm R.A."/>
            <person name="Feau N."/>
            <person name="Henrissat B."/>
            <person name="Schoch C.L."/>
            <person name="Horwitz B.A."/>
            <person name="Barry K.W."/>
            <person name="Condon B.J."/>
            <person name="Copeland A.C."/>
            <person name="Dhillon B."/>
            <person name="Glaser F."/>
            <person name="Hesse C.N."/>
            <person name="Kosti I."/>
            <person name="LaButti K."/>
            <person name="Lindquist E.A."/>
            <person name="Lucas S."/>
            <person name="Salamov A.A."/>
            <person name="Bradshaw R.E."/>
            <person name="Ciuffetti L."/>
            <person name="Hamelin R.C."/>
            <person name="Kema G.H.J."/>
            <person name="Lawrence C."/>
            <person name="Scott J.A."/>
            <person name="Spatafora J.W."/>
            <person name="Turgeon B.G."/>
            <person name="de Wit P.J.G.M."/>
            <person name="Zhong S."/>
            <person name="Goodwin S.B."/>
            <person name="Grigoriev I.V."/>
        </authorList>
    </citation>
    <scope>NUCLEOTIDE SEQUENCE [LARGE SCALE GENOMIC DNA]</scope>
    <source>
        <strain evidence="2 3">SO2202</strain>
    </source>
</reference>
<dbReference type="eggNOG" id="KOG0907">
    <property type="taxonomic scope" value="Eukaryota"/>
</dbReference>
<evidence type="ECO:0000313" key="3">
    <source>
        <dbReference type="Proteomes" id="UP000016931"/>
    </source>
</evidence>
<dbReference type="InterPro" id="IPR036249">
    <property type="entry name" value="Thioredoxin-like_sf"/>
</dbReference>
<sequence length="109" mass="12291">MEELTDLAGYRKASNADGTAIFEATADWCPNCKAIAPFIEKLIKKYPDARFYSYNTDKALDISHELSAHQMPTFHVFKDGDLRDSITGPKAKEIEKAIVENYDGKMVEE</sequence>
<dbReference type="InterPro" id="IPR013766">
    <property type="entry name" value="Thioredoxin_domain"/>
</dbReference>
<proteinExistence type="predicted"/>
<evidence type="ECO:0000259" key="1">
    <source>
        <dbReference type="PROSITE" id="PS51352"/>
    </source>
</evidence>
<evidence type="ECO:0000313" key="2">
    <source>
        <dbReference type="EMBL" id="EMF17619.1"/>
    </source>
</evidence>
<dbReference type="GeneID" id="27907319"/>
<dbReference type="CDD" id="cd02947">
    <property type="entry name" value="TRX_family"/>
    <property type="match status" value="1"/>
</dbReference>
<accession>N1QNU3</accession>
<dbReference type="RefSeq" id="XP_016765740.1">
    <property type="nucleotide sequence ID" value="XM_016910182.1"/>
</dbReference>
<dbReference type="AlphaFoldDB" id="N1QNU3"/>
<dbReference type="Proteomes" id="UP000016931">
    <property type="component" value="Unassembled WGS sequence"/>
</dbReference>
<dbReference type="OrthoDB" id="10263751at2759"/>
<dbReference type="PROSITE" id="PS51352">
    <property type="entry name" value="THIOREDOXIN_2"/>
    <property type="match status" value="1"/>
</dbReference>
<dbReference type="STRING" id="692275.N1QNU3"/>
<dbReference type="PANTHER" id="PTHR10438:SF468">
    <property type="entry name" value="THIOREDOXIN-1-RELATED"/>
    <property type="match status" value="1"/>
</dbReference>
<dbReference type="OMA" id="ANSMPTF"/>
<dbReference type="Gene3D" id="3.40.30.10">
    <property type="entry name" value="Glutaredoxin"/>
    <property type="match status" value="1"/>
</dbReference>
<gene>
    <name evidence="2" type="ORF">SEPMUDRAFT_78075</name>
</gene>
<protein>
    <submittedName>
        <fullName evidence="2">Thioredoxin-like protein</fullName>
    </submittedName>
</protein>
<feature type="domain" description="Thioredoxin" evidence="1">
    <location>
        <begin position="1"/>
        <end position="103"/>
    </location>
</feature>
<dbReference type="EMBL" id="KB456260">
    <property type="protein sequence ID" value="EMF17619.1"/>
    <property type="molecule type" value="Genomic_DNA"/>
</dbReference>
<keyword evidence="3" id="KW-1185">Reference proteome</keyword>
<organism evidence="2 3">
    <name type="scientific">Sphaerulina musiva (strain SO2202)</name>
    <name type="common">Poplar stem canker fungus</name>
    <name type="synonym">Septoria musiva</name>
    <dbReference type="NCBI Taxonomy" id="692275"/>
    <lineage>
        <taxon>Eukaryota</taxon>
        <taxon>Fungi</taxon>
        <taxon>Dikarya</taxon>
        <taxon>Ascomycota</taxon>
        <taxon>Pezizomycotina</taxon>
        <taxon>Dothideomycetes</taxon>
        <taxon>Dothideomycetidae</taxon>
        <taxon>Mycosphaerellales</taxon>
        <taxon>Mycosphaerellaceae</taxon>
        <taxon>Sphaerulina</taxon>
    </lineage>
</organism>
<dbReference type="InterPro" id="IPR050620">
    <property type="entry name" value="Thioredoxin_H-type-like"/>
</dbReference>